<keyword evidence="2" id="KW-1185">Reference proteome</keyword>
<proteinExistence type="predicted"/>
<comment type="caution">
    <text evidence="1">The sequence shown here is derived from an EMBL/GenBank/DDBJ whole genome shotgun (WGS) entry which is preliminary data.</text>
</comment>
<organism evidence="1 2">
    <name type="scientific">Ficus carica</name>
    <name type="common">Common fig</name>
    <dbReference type="NCBI Taxonomy" id="3494"/>
    <lineage>
        <taxon>Eukaryota</taxon>
        <taxon>Viridiplantae</taxon>
        <taxon>Streptophyta</taxon>
        <taxon>Embryophyta</taxon>
        <taxon>Tracheophyta</taxon>
        <taxon>Spermatophyta</taxon>
        <taxon>Magnoliopsida</taxon>
        <taxon>eudicotyledons</taxon>
        <taxon>Gunneridae</taxon>
        <taxon>Pentapetalae</taxon>
        <taxon>rosids</taxon>
        <taxon>fabids</taxon>
        <taxon>Rosales</taxon>
        <taxon>Moraceae</taxon>
        <taxon>Ficeae</taxon>
        <taxon>Ficus</taxon>
    </lineage>
</organism>
<evidence type="ECO:0000313" key="1">
    <source>
        <dbReference type="EMBL" id="GMN67416.1"/>
    </source>
</evidence>
<feature type="non-terminal residue" evidence="1">
    <location>
        <position position="72"/>
    </location>
</feature>
<dbReference type="AlphaFoldDB" id="A0AA88JCS1"/>
<name>A0AA88JCS1_FICCA</name>
<reference evidence="1" key="1">
    <citation type="submission" date="2023-07" db="EMBL/GenBank/DDBJ databases">
        <title>draft genome sequence of fig (Ficus carica).</title>
        <authorList>
            <person name="Takahashi T."/>
            <person name="Nishimura K."/>
        </authorList>
    </citation>
    <scope>NUCLEOTIDE SEQUENCE</scope>
</reference>
<dbReference type="Proteomes" id="UP001187192">
    <property type="component" value="Unassembled WGS sequence"/>
</dbReference>
<evidence type="ECO:0000313" key="2">
    <source>
        <dbReference type="Proteomes" id="UP001187192"/>
    </source>
</evidence>
<protein>
    <submittedName>
        <fullName evidence="1">Uncharacterized protein</fullName>
    </submittedName>
</protein>
<sequence>MRKQLQTPKLLPCLLSNEPIRLLGTSQRQQFSHLQGQTKAMLSSGGGGGNHFVLGLASPAANPPDVLTFILI</sequence>
<gene>
    <name evidence="1" type="ORF">TIFTF001_036485</name>
</gene>
<dbReference type="EMBL" id="BTGU01000448">
    <property type="protein sequence ID" value="GMN67416.1"/>
    <property type="molecule type" value="Genomic_DNA"/>
</dbReference>
<accession>A0AA88JCS1</accession>